<comment type="catalytic activity">
    <reaction evidence="1">
        <text>S-ubiquitinyl-[E2 ubiquitin-conjugating enzyme]-L-cysteine + [acceptor protein]-L-lysine = [E2 ubiquitin-conjugating enzyme]-L-cysteine + N(6)-ubiquitinyl-[acceptor protein]-L-lysine.</text>
        <dbReference type="EC" id="2.3.2.27"/>
    </reaction>
</comment>
<evidence type="ECO:0000259" key="7">
    <source>
        <dbReference type="PROSITE" id="PS52053"/>
    </source>
</evidence>
<dbReference type="EC" id="2.3.2.27" evidence="2"/>
<dbReference type="InterPro" id="IPR050216">
    <property type="entry name" value="LRR_domain-containing"/>
</dbReference>
<evidence type="ECO:0000256" key="5">
    <source>
        <dbReference type="ARBA" id="ARBA00023026"/>
    </source>
</evidence>
<keyword evidence="6" id="KW-0808">Transferase</keyword>
<evidence type="ECO:0000313" key="9">
    <source>
        <dbReference type="Proteomes" id="UP000375525"/>
    </source>
</evidence>
<evidence type="ECO:0000256" key="4">
    <source>
        <dbReference type="ARBA" id="ARBA00022737"/>
    </source>
</evidence>
<dbReference type="SUPFAM" id="SSF52075">
    <property type="entry name" value="Outer arm dynein light chain 1"/>
    <property type="match status" value="1"/>
</dbReference>
<dbReference type="Gene3D" id="3.80.10.10">
    <property type="entry name" value="Ribonuclease Inhibitor"/>
    <property type="match status" value="1"/>
</dbReference>
<feature type="active site" description="Glycyl thioester intermediate" evidence="6">
    <location>
        <position position="730"/>
    </location>
</feature>
<sequence>MQIARFSHSLLSGHFRQFGDGEASDEQTLATSLAHVTSDQFAQSVVDFFNDAELEALLGPQVAKGDRVQALRNRLADEASEIRTDIFNYLYQAGQTSDNPRIRVLRQTVPEVPARTAETLLAGARGAELERLSKEQRPPLRLKTLAREAAFEARLSHAYEGFYADAQWRPDTERLVLNTLRLHSDTFAELRIEVREGSFDGALRCSVGAEGATTVRLLIREESGQYEVRDGANNKLHEADDFMESVLHAVPTNKRQALGYRPGQGLFFKQWIMAKTEMPSVRRVLLAEPPNVPVLPPETVTLLRGPLFSKPAATLEDRVRNLYPSLNEREVAAFARSLNAKEEPFTVMNALEDELEKLRQTLENWGPAPFDGTGDSAVDPEWMSFRYNGGSFIAERLLQCFERRSMVFGERSASLDGGYTLDLSAEFNIINLDLWWDKLPDIQHHLDQVTTLTLDRATFNPRAGSLLEKFPQLEQLSARGCRLAHLPDGIDKMHFLRTLRLTDNHITLTPDAVESLRNLTRMETLRLDENPELGLLPNVERMPKLMVLSLSNTGVTRWPEGLFKKHRPRGFLLDLMENPLTELPAVAPGSEDARIVARTRLFAKQLSDANRFTYEEYRKSVGLSSGHIYRSAAEHAINAWPMSDDSRWWSRVVAGLGTFKEEAWHDLMGEPGSKDFFALIEKLKQTADYRAGGALREHLSGRVWRMIEAMDLDTELRTELFQMTSAPTTCADAGAQLFNNMGIKVLTAEAYALSASAEILESRLVTLAKGAARLARVDDIAGADVSSRAGNPDEVEVYLAYETGLAHRLDLPWQSNTMLYETTAGVSAKNLDTAFDTVISMEAGDGLVNEMIEQPFWEKYLREAYPDAYSRNARIYRGKPELLDQLRDAQRAWAHSARWSEMRRAPLRRQLQDLADQLPVPHSVVFTGAEMTDAVYERLLNEIGYDEKALSRRLTREALQKADPSK</sequence>
<keyword evidence="6" id="KW-0832">Ubl conjugation</keyword>
<keyword evidence="6" id="KW-1035">Host cytoplasm</keyword>
<name>A0A5E7NIW7_PSEFL</name>
<keyword evidence="4" id="KW-0677">Repeat</keyword>
<comment type="PTM">
    <text evidence="6">Ubiquitinated in the presence of host E1 ubiquitin-activating enzyme, E2 ubiquitin-conjugating enzyme and ubiquitin.</text>
</comment>
<dbReference type="InterPro" id="IPR029487">
    <property type="entry name" value="NEL_dom"/>
</dbReference>
<dbReference type="Proteomes" id="UP000375525">
    <property type="component" value="Unassembled WGS sequence"/>
</dbReference>
<dbReference type="PANTHER" id="PTHR48051:SF1">
    <property type="entry name" value="RAS SUPPRESSOR PROTEIN 1"/>
    <property type="match status" value="1"/>
</dbReference>
<evidence type="ECO:0000256" key="3">
    <source>
        <dbReference type="ARBA" id="ARBA00022614"/>
    </source>
</evidence>
<evidence type="ECO:0000256" key="1">
    <source>
        <dbReference type="ARBA" id="ARBA00000900"/>
    </source>
</evidence>
<evidence type="ECO:0000256" key="2">
    <source>
        <dbReference type="ARBA" id="ARBA00012483"/>
    </source>
</evidence>
<proteinExistence type="inferred from homology"/>
<dbReference type="GO" id="GO:0005576">
    <property type="term" value="C:extracellular region"/>
    <property type="evidence" value="ECO:0007669"/>
    <property type="project" value="UniProtKB-UniRule"/>
</dbReference>
<dbReference type="GO" id="GO:0016567">
    <property type="term" value="P:protein ubiquitination"/>
    <property type="evidence" value="ECO:0007669"/>
    <property type="project" value="InterPro"/>
</dbReference>
<dbReference type="AlphaFoldDB" id="A0A5E7NIW7"/>
<keyword evidence="6" id="KW-0964">Secreted</keyword>
<protein>
    <recommendedName>
        <fullName evidence="2">RING-type E3 ubiquitin transferase</fullName>
        <ecNumber evidence="2">2.3.2.27</ecNumber>
    </recommendedName>
</protein>
<gene>
    <name evidence="8" type="ORF">PS880_04655</name>
</gene>
<dbReference type="RefSeq" id="WP_263597856.1">
    <property type="nucleotide sequence ID" value="NZ_CABVIH010000025.1"/>
</dbReference>
<dbReference type="GO" id="GO:0005737">
    <property type="term" value="C:cytoplasm"/>
    <property type="evidence" value="ECO:0007669"/>
    <property type="project" value="TreeGrafter"/>
</dbReference>
<dbReference type="PANTHER" id="PTHR48051">
    <property type="match status" value="1"/>
</dbReference>
<dbReference type="Gene3D" id="1.20.58.360">
    <property type="entry name" value="Shigella T3SS effector IpaH defines"/>
    <property type="match status" value="1"/>
</dbReference>
<accession>A0A5E7NIW7</accession>
<dbReference type="GO" id="GO:0061630">
    <property type="term" value="F:ubiquitin protein ligase activity"/>
    <property type="evidence" value="ECO:0007669"/>
    <property type="project" value="UniProtKB-EC"/>
</dbReference>
<organism evidence="8 9">
    <name type="scientific">Pseudomonas fluorescens</name>
    <dbReference type="NCBI Taxonomy" id="294"/>
    <lineage>
        <taxon>Bacteria</taxon>
        <taxon>Pseudomonadati</taxon>
        <taxon>Pseudomonadota</taxon>
        <taxon>Gammaproteobacteria</taxon>
        <taxon>Pseudomonadales</taxon>
        <taxon>Pseudomonadaceae</taxon>
        <taxon>Pseudomonas</taxon>
    </lineage>
</organism>
<keyword evidence="5" id="KW-0843">Virulence</keyword>
<keyword evidence="3" id="KW-0433">Leucine-rich repeat</keyword>
<dbReference type="EMBL" id="CABVIH010000025">
    <property type="protein sequence ID" value="VVP37238.1"/>
    <property type="molecule type" value="Genomic_DNA"/>
</dbReference>
<dbReference type="Pfam" id="PF14496">
    <property type="entry name" value="NEL"/>
    <property type="match status" value="1"/>
</dbReference>
<dbReference type="PROSITE" id="PS52053">
    <property type="entry name" value="NEL"/>
    <property type="match status" value="1"/>
</dbReference>
<reference evidence="8 9" key="1">
    <citation type="submission" date="2019-09" db="EMBL/GenBank/DDBJ databases">
        <authorList>
            <person name="Chandra G."/>
            <person name="Truman W A."/>
        </authorList>
    </citation>
    <scope>NUCLEOTIDE SEQUENCE [LARGE SCALE GENOMIC DNA]</scope>
    <source>
        <strain evidence="8">PS880</strain>
    </source>
</reference>
<dbReference type="InterPro" id="IPR032675">
    <property type="entry name" value="LRR_dom_sf"/>
</dbReference>
<evidence type="ECO:0000313" key="8">
    <source>
        <dbReference type="EMBL" id="VVP37238.1"/>
    </source>
</evidence>
<keyword evidence="6" id="KW-0833">Ubl conjugation pathway</keyword>
<comment type="similarity">
    <text evidence="6">Belongs to the LRR-containing bacterial E3 ligase family.</text>
</comment>
<evidence type="ECO:0000256" key="6">
    <source>
        <dbReference type="PROSITE-ProRule" id="PRU01398"/>
    </source>
</evidence>
<feature type="domain" description="NEL" evidence="7">
    <location>
        <begin position="640"/>
        <end position="938"/>
    </location>
</feature>